<dbReference type="GO" id="GO:0016491">
    <property type="term" value="F:oxidoreductase activity"/>
    <property type="evidence" value="ECO:0007669"/>
    <property type="project" value="InterPro"/>
</dbReference>
<protein>
    <submittedName>
        <fullName evidence="2">Ethyl tert-butyl ether degradation protein EthD</fullName>
    </submittedName>
</protein>
<dbReference type="RefSeq" id="WP_271205954.1">
    <property type="nucleotide sequence ID" value="NZ_BSFK01000016.1"/>
</dbReference>
<accession>A0A9W6N5D9</accession>
<dbReference type="Proteomes" id="UP001143364">
    <property type="component" value="Unassembled WGS sequence"/>
</dbReference>
<dbReference type="PANTHER" id="PTHR40260:SF2">
    <property type="entry name" value="BLR8190 PROTEIN"/>
    <property type="match status" value="1"/>
</dbReference>
<evidence type="ECO:0000259" key="1">
    <source>
        <dbReference type="Pfam" id="PF07110"/>
    </source>
</evidence>
<dbReference type="NCBIfam" id="TIGR02118">
    <property type="entry name" value="EthD family reductase"/>
    <property type="match status" value="1"/>
</dbReference>
<evidence type="ECO:0000313" key="2">
    <source>
        <dbReference type="EMBL" id="GLK78146.1"/>
    </source>
</evidence>
<organism evidence="2 3">
    <name type="scientific">Methylopila jiangsuensis</name>
    <dbReference type="NCBI Taxonomy" id="586230"/>
    <lineage>
        <taxon>Bacteria</taxon>
        <taxon>Pseudomonadati</taxon>
        <taxon>Pseudomonadota</taxon>
        <taxon>Alphaproteobacteria</taxon>
        <taxon>Hyphomicrobiales</taxon>
        <taxon>Methylopilaceae</taxon>
        <taxon>Methylopila</taxon>
    </lineage>
</organism>
<comment type="caution">
    <text evidence="2">The sequence shown here is derived from an EMBL/GenBank/DDBJ whole genome shotgun (WGS) entry which is preliminary data.</text>
</comment>
<dbReference type="PANTHER" id="PTHR40260">
    <property type="entry name" value="BLR8190 PROTEIN"/>
    <property type="match status" value="1"/>
</dbReference>
<evidence type="ECO:0000313" key="3">
    <source>
        <dbReference type="Proteomes" id="UP001143364"/>
    </source>
</evidence>
<dbReference type="InterPro" id="IPR009799">
    <property type="entry name" value="EthD_dom"/>
</dbReference>
<keyword evidence="3" id="KW-1185">Reference proteome</keyword>
<dbReference type="EMBL" id="BSFK01000016">
    <property type="protein sequence ID" value="GLK78146.1"/>
    <property type="molecule type" value="Genomic_DNA"/>
</dbReference>
<name>A0A9W6N5D9_9HYPH</name>
<feature type="domain" description="EthD" evidence="1">
    <location>
        <begin position="9"/>
        <end position="86"/>
    </location>
</feature>
<dbReference type="InterPro" id="IPR011008">
    <property type="entry name" value="Dimeric_a/b-barrel"/>
</dbReference>
<reference evidence="2" key="2">
    <citation type="submission" date="2023-01" db="EMBL/GenBank/DDBJ databases">
        <authorList>
            <person name="Sun Q."/>
            <person name="Evtushenko L."/>
        </authorList>
    </citation>
    <scope>NUCLEOTIDE SEQUENCE</scope>
    <source>
        <strain evidence="2">VKM B-2555</strain>
    </source>
</reference>
<reference evidence="2" key="1">
    <citation type="journal article" date="2014" name="Int. J. Syst. Evol. Microbiol.">
        <title>Complete genome sequence of Corynebacterium casei LMG S-19264T (=DSM 44701T), isolated from a smear-ripened cheese.</title>
        <authorList>
            <consortium name="US DOE Joint Genome Institute (JGI-PGF)"/>
            <person name="Walter F."/>
            <person name="Albersmeier A."/>
            <person name="Kalinowski J."/>
            <person name="Ruckert C."/>
        </authorList>
    </citation>
    <scope>NUCLEOTIDE SEQUENCE</scope>
    <source>
        <strain evidence="2">VKM B-2555</strain>
    </source>
</reference>
<dbReference type="Pfam" id="PF07110">
    <property type="entry name" value="EthD"/>
    <property type="match status" value="1"/>
</dbReference>
<sequence>MSKLIVMYKTPADPAHFDRHFREVHMPLVEKMPGLRGCSFGPATSLDGSEGAFFWVFVGTFDSLDAINAALGSPEGQAAVADIPNYNTGGDATILHLDSTEG</sequence>
<dbReference type="Gene3D" id="3.30.70.100">
    <property type="match status" value="1"/>
</dbReference>
<proteinExistence type="predicted"/>
<dbReference type="SUPFAM" id="SSF54909">
    <property type="entry name" value="Dimeric alpha+beta barrel"/>
    <property type="match status" value="1"/>
</dbReference>
<dbReference type="AlphaFoldDB" id="A0A9W6N5D9"/>
<gene>
    <name evidence="2" type="ORF">GCM10008171_34000</name>
</gene>